<dbReference type="Proteomes" id="UP001215151">
    <property type="component" value="Unassembled WGS sequence"/>
</dbReference>
<evidence type="ECO:0000256" key="1">
    <source>
        <dbReference type="SAM" id="MobiDB-lite"/>
    </source>
</evidence>
<gene>
    <name evidence="2" type="ORF">ONZ51_g6691</name>
</gene>
<evidence type="ECO:0000313" key="2">
    <source>
        <dbReference type="EMBL" id="KAJ8475222.1"/>
    </source>
</evidence>
<reference evidence="2" key="1">
    <citation type="submission" date="2022-11" db="EMBL/GenBank/DDBJ databases">
        <title>Genome Sequence of Cubamyces cubensis.</title>
        <authorList>
            <person name="Buettner E."/>
        </authorList>
    </citation>
    <scope>NUCLEOTIDE SEQUENCE</scope>
    <source>
        <strain evidence="2">MPL-01</strain>
    </source>
</reference>
<dbReference type="EMBL" id="JAPEVG010000165">
    <property type="protein sequence ID" value="KAJ8475222.1"/>
    <property type="molecule type" value="Genomic_DNA"/>
</dbReference>
<proteinExistence type="predicted"/>
<feature type="region of interest" description="Disordered" evidence="1">
    <location>
        <begin position="1"/>
        <end position="21"/>
    </location>
</feature>
<name>A0AAD7XCF6_9APHY</name>
<keyword evidence="3" id="KW-1185">Reference proteome</keyword>
<dbReference type="AlphaFoldDB" id="A0AAD7XCF6"/>
<evidence type="ECO:0000313" key="3">
    <source>
        <dbReference type="Proteomes" id="UP001215151"/>
    </source>
</evidence>
<sequence length="187" mass="21023">MATMTTAHAVTWSPPTPDRARTDERLEPFVWSMHQSRASTSPLTLFQPYYRTLRMPRTALADTLFHGHGKQDHQHPRIRDGRRAIERRTLFDGRPALEVREALHLPSAALPRSSLPPDTDPSRPGLSARAHLFSRTLSPALRATANWYPRAIAVELSLSHAVPQRPSEIPVRADNGLRLFAFQDEGA</sequence>
<organism evidence="2 3">
    <name type="scientific">Trametes cubensis</name>
    <dbReference type="NCBI Taxonomy" id="1111947"/>
    <lineage>
        <taxon>Eukaryota</taxon>
        <taxon>Fungi</taxon>
        <taxon>Dikarya</taxon>
        <taxon>Basidiomycota</taxon>
        <taxon>Agaricomycotina</taxon>
        <taxon>Agaricomycetes</taxon>
        <taxon>Polyporales</taxon>
        <taxon>Polyporaceae</taxon>
        <taxon>Trametes</taxon>
    </lineage>
</organism>
<comment type="caution">
    <text evidence="2">The sequence shown here is derived from an EMBL/GenBank/DDBJ whole genome shotgun (WGS) entry which is preliminary data.</text>
</comment>
<accession>A0AAD7XCF6</accession>
<protein>
    <submittedName>
        <fullName evidence="2">Uncharacterized protein</fullName>
    </submittedName>
</protein>